<dbReference type="EMBL" id="NBNE01001438">
    <property type="protein sequence ID" value="OWZ14015.1"/>
    <property type="molecule type" value="Genomic_DNA"/>
</dbReference>
<evidence type="ECO:0000313" key="3">
    <source>
        <dbReference type="EMBL" id="OWZ14015.1"/>
    </source>
</evidence>
<evidence type="ECO:0000256" key="2">
    <source>
        <dbReference type="SAM" id="Phobius"/>
    </source>
</evidence>
<comment type="caution">
    <text evidence="3">The sequence shown here is derived from an EMBL/GenBank/DDBJ whole genome shotgun (WGS) entry which is preliminary data.</text>
</comment>
<gene>
    <name evidence="3" type="ORF">PHMEG_00012568</name>
</gene>
<feature type="compositionally biased region" description="Acidic residues" evidence="1">
    <location>
        <begin position="15"/>
        <end position="44"/>
    </location>
</feature>
<dbReference type="Proteomes" id="UP000198211">
    <property type="component" value="Unassembled WGS sequence"/>
</dbReference>
<evidence type="ECO:0000256" key="1">
    <source>
        <dbReference type="SAM" id="MobiDB-lite"/>
    </source>
</evidence>
<name>A0A225W8V6_9STRA</name>
<accession>A0A225W8V6</accession>
<dbReference type="AlphaFoldDB" id="A0A225W8V6"/>
<proteinExistence type="predicted"/>
<protein>
    <submittedName>
        <fullName evidence="3">Uncharacterized protein</fullName>
    </submittedName>
</protein>
<keyword evidence="2" id="KW-0472">Membrane</keyword>
<reference evidence="4" key="1">
    <citation type="submission" date="2017-03" db="EMBL/GenBank/DDBJ databases">
        <title>Phytopthora megakarya and P. palmivora, two closely related causual agents of cacao black pod achieved similar genome size and gene model numbers by different mechanisms.</title>
        <authorList>
            <person name="Ali S."/>
            <person name="Shao J."/>
            <person name="Larry D.J."/>
            <person name="Kronmiller B."/>
            <person name="Shen D."/>
            <person name="Strem M.D."/>
            <person name="Melnick R.L."/>
            <person name="Guiltinan M.J."/>
            <person name="Tyler B.M."/>
            <person name="Meinhardt L.W."/>
            <person name="Bailey B.A."/>
        </authorList>
    </citation>
    <scope>NUCLEOTIDE SEQUENCE [LARGE SCALE GENOMIC DNA]</scope>
    <source>
        <strain evidence="4">zdho120</strain>
    </source>
</reference>
<evidence type="ECO:0000313" key="4">
    <source>
        <dbReference type="Proteomes" id="UP000198211"/>
    </source>
</evidence>
<organism evidence="3 4">
    <name type="scientific">Phytophthora megakarya</name>
    <dbReference type="NCBI Taxonomy" id="4795"/>
    <lineage>
        <taxon>Eukaryota</taxon>
        <taxon>Sar</taxon>
        <taxon>Stramenopiles</taxon>
        <taxon>Oomycota</taxon>
        <taxon>Peronosporomycetes</taxon>
        <taxon>Peronosporales</taxon>
        <taxon>Peronosporaceae</taxon>
        <taxon>Phytophthora</taxon>
    </lineage>
</organism>
<sequence>MSRGANELTNLNSGEDPDLVEKPEDEVDEPGDDEEDCGIGDWDIDELTDEGSDAEFDELPKSACASAAKDKEFMKETRYSEWGYKTSLNLTQIRRMAISTMGLGVQVTALTGIAVLFYDSSKLWSQITVENNRYNAQSIPVRARAIRTHQRRNKRANDGKCEVEDLGEIRRRLASVQDIKTWEIMKVIALLIARMLVPVRKGIAAHWAK</sequence>
<keyword evidence="2" id="KW-1133">Transmembrane helix</keyword>
<feature type="transmembrane region" description="Helical" evidence="2">
    <location>
        <begin position="96"/>
        <end position="118"/>
    </location>
</feature>
<keyword evidence="2" id="KW-0812">Transmembrane</keyword>
<keyword evidence="4" id="KW-1185">Reference proteome</keyword>
<feature type="region of interest" description="Disordered" evidence="1">
    <location>
        <begin position="1"/>
        <end position="44"/>
    </location>
</feature>